<proteinExistence type="predicted"/>
<evidence type="ECO:0000313" key="1">
    <source>
        <dbReference type="EMBL" id="TMQ48557.1"/>
    </source>
</evidence>
<dbReference type="EMBL" id="VBOR01000071">
    <property type="protein sequence ID" value="TMQ48557.1"/>
    <property type="molecule type" value="Genomic_DNA"/>
</dbReference>
<gene>
    <name evidence="1" type="ORF">E6K71_06920</name>
</gene>
<organism evidence="1 2">
    <name type="scientific">Eiseniibacteriota bacterium</name>
    <dbReference type="NCBI Taxonomy" id="2212470"/>
    <lineage>
        <taxon>Bacteria</taxon>
        <taxon>Candidatus Eiseniibacteriota</taxon>
    </lineage>
</organism>
<comment type="caution">
    <text evidence="1">The sequence shown here is derived from an EMBL/GenBank/DDBJ whole genome shotgun (WGS) entry which is preliminary data.</text>
</comment>
<dbReference type="AlphaFoldDB" id="A0A538SB21"/>
<evidence type="ECO:0000313" key="2">
    <source>
        <dbReference type="Proteomes" id="UP000316292"/>
    </source>
</evidence>
<protein>
    <submittedName>
        <fullName evidence="1">Uncharacterized protein</fullName>
    </submittedName>
</protein>
<sequence length="616" mass="67649">MATALVTTLGATAHAQVTGDTFGTPDTLFSNASRTPVSYVTSYERDVSTGTWTQTLSYSLVRPRIVLSTSGDYAAVDMIGGRGLGTSNIAPIRCVTLRTLLSSEFQQDHTITVRPLGYVSARTYPVVNAAGDTVRTDTLFVSNQRDSTFMSGRQDGLSAQAEWKPKSWFSMLTDATGTRVMPKTKSYLRDFGHASDNSPGEHVTPTLFESPNDNELYRTKLTYTGLIVGAGTLTLSQGRSNQQFFEQLLRNQEHLSTDQRRAALHAERPVFRGTVFSLDGTLDRTLSQYALRTNRSSLVAGKSLHTNLTYLPSPYSRAALEFELDDHRNSRQLTGNGLNRTRFLQANGAHRLTQRLTIDAVGTVSLTSYLYEDSVLDQDNVRSYINVGGGYRVSSSCSTTVHFSRSEGHIVAIDASRSGNNNIQSTYQLDATLRLALGPTLRVGQNYLLNAVYQIYDLEAAESRNVLSRIRRIDTTVSDSIFSFATLQLIHNFLFRDSGSFTRSSPGADRGYSVGSETYQQSVSATVNLTPAAGIQMFATQSLGNTRIRFPATRSETVDNRWTLAIGATINRSMLGNANLNGSVQHVGAYTERINPGDPLRDQDDWIAGVTLTKDF</sequence>
<name>A0A538SB21_UNCEI</name>
<dbReference type="Proteomes" id="UP000316292">
    <property type="component" value="Unassembled WGS sequence"/>
</dbReference>
<accession>A0A538SB21</accession>
<reference evidence="1 2" key="1">
    <citation type="journal article" date="2019" name="Nat. Microbiol.">
        <title>Mediterranean grassland soil C-N compound turnover is dependent on rainfall and depth, and is mediated by genomically divergent microorganisms.</title>
        <authorList>
            <person name="Diamond S."/>
            <person name="Andeer P.F."/>
            <person name="Li Z."/>
            <person name="Crits-Christoph A."/>
            <person name="Burstein D."/>
            <person name="Anantharaman K."/>
            <person name="Lane K.R."/>
            <person name="Thomas B.C."/>
            <person name="Pan C."/>
            <person name="Northen T.R."/>
            <person name="Banfield J.F."/>
        </authorList>
    </citation>
    <scope>NUCLEOTIDE SEQUENCE [LARGE SCALE GENOMIC DNA]</scope>
    <source>
        <strain evidence="1">WS_1</strain>
    </source>
</reference>